<protein>
    <submittedName>
        <fullName evidence="2">Uncharacterized protein</fullName>
    </submittedName>
</protein>
<gene>
    <name evidence="2" type="ORF">Gorai_022912</name>
</gene>
<feature type="non-terminal residue" evidence="2">
    <location>
        <position position="29"/>
    </location>
</feature>
<feature type="region of interest" description="Disordered" evidence="1">
    <location>
        <begin position="1"/>
        <end position="29"/>
    </location>
</feature>
<feature type="compositionally biased region" description="Polar residues" evidence="1">
    <location>
        <begin position="1"/>
        <end position="14"/>
    </location>
</feature>
<dbReference type="AlphaFoldDB" id="A0A7J8NUX8"/>
<evidence type="ECO:0000313" key="2">
    <source>
        <dbReference type="EMBL" id="MBA0580706.1"/>
    </source>
</evidence>
<evidence type="ECO:0000256" key="1">
    <source>
        <dbReference type="SAM" id="MobiDB-lite"/>
    </source>
</evidence>
<evidence type="ECO:0000313" key="3">
    <source>
        <dbReference type="Proteomes" id="UP000593578"/>
    </source>
</evidence>
<sequence length="29" mass="3124">MSSQSVNNVYSCSSGPPLEDDSSDTYLKL</sequence>
<proteinExistence type="predicted"/>
<dbReference type="EMBL" id="JABEZZ010000002">
    <property type="protein sequence ID" value="MBA0580706.1"/>
    <property type="molecule type" value="Genomic_DNA"/>
</dbReference>
<accession>A0A7J8NUX8</accession>
<comment type="caution">
    <text evidence="2">The sequence shown here is derived from an EMBL/GenBank/DDBJ whole genome shotgun (WGS) entry which is preliminary data.</text>
</comment>
<dbReference type="Proteomes" id="UP000593578">
    <property type="component" value="Unassembled WGS sequence"/>
</dbReference>
<organism evidence="2 3">
    <name type="scientific">Gossypium raimondii</name>
    <name type="common">Peruvian cotton</name>
    <name type="synonym">Gossypium klotzschianum subsp. raimondii</name>
    <dbReference type="NCBI Taxonomy" id="29730"/>
    <lineage>
        <taxon>Eukaryota</taxon>
        <taxon>Viridiplantae</taxon>
        <taxon>Streptophyta</taxon>
        <taxon>Embryophyta</taxon>
        <taxon>Tracheophyta</taxon>
        <taxon>Spermatophyta</taxon>
        <taxon>Magnoliopsida</taxon>
        <taxon>eudicotyledons</taxon>
        <taxon>Gunneridae</taxon>
        <taxon>Pentapetalae</taxon>
        <taxon>rosids</taxon>
        <taxon>malvids</taxon>
        <taxon>Malvales</taxon>
        <taxon>Malvaceae</taxon>
        <taxon>Malvoideae</taxon>
        <taxon>Gossypium</taxon>
    </lineage>
</organism>
<name>A0A7J8NUX8_GOSRA</name>
<reference evidence="2 3" key="1">
    <citation type="journal article" date="2019" name="Genome Biol. Evol.">
        <title>Insights into the evolution of the New World diploid cottons (Gossypium, subgenus Houzingenia) based on genome sequencing.</title>
        <authorList>
            <person name="Grover C.E."/>
            <person name="Arick M.A. 2nd"/>
            <person name="Thrash A."/>
            <person name="Conover J.L."/>
            <person name="Sanders W.S."/>
            <person name="Peterson D.G."/>
            <person name="Frelichowski J.E."/>
            <person name="Scheffler J.A."/>
            <person name="Scheffler B.E."/>
            <person name="Wendel J.F."/>
        </authorList>
    </citation>
    <scope>NUCLEOTIDE SEQUENCE [LARGE SCALE GENOMIC DNA]</scope>
    <source>
        <strain evidence="2">8</strain>
        <tissue evidence="2">Leaf</tissue>
    </source>
</reference>